<dbReference type="EMBL" id="PKTG01000096">
    <property type="protein sequence ID" value="PLX17092.1"/>
    <property type="molecule type" value="Genomic_DNA"/>
</dbReference>
<dbReference type="FunFam" id="3.90.226.10:FF:000017">
    <property type="entry name" value="Propionyl-CoA carboxylase subunit beta 5"/>
    <property type="match status" value="1"/>
</dbReference>
<dbReference type="InterPro" id="IPR051047">
    <property type="entry name" value="AccD/PCCB"/>
</dbReference>
<dbReference type="PROSITE" id="PS50989">
    <property type="entry name" value="COA_CT_CTER"/>
    <property type="match status" value="1"/>
</dbReference>
<accession>A0A2N5ZEK4</accession>
<dbReference type="GO" id="GO:0003989">
    <property type="term" value="F:acetyl-CoA carboxylase activity"/>
    <property type="evidence" value="ECO:0007669"/>
    <property type="project" value="UniProtKB-ARBA"/>
</dbReference>
<name>A0A2N5ZEK4_MUIH1</name>
<evidence type="ECO:0000313" key="5">
    <source>
        <dbReference type="Proteomes" id="UP000234857"/>
    </source>
</evidence>
<dbReference type="SUPFAM" id="SSF52096">
    <property type="entry name" value="ClpP/crotonase"/>
    <property type="match status" value="2"/>
</dbReference>
<dbReference type="Proteomes" id="UP000234857">
    <property type="component" value="Unassembled WGS sequence"/>
</dbReference>
<dbReference type="PROSITE" id="PS50980">
    <property type="entry name" value="COA_CT_NTER"/>
    <property type="match status" value="1"/>
</dbReference>
<dbReference type="GO" id="GO:0015977">
    <property type="term" value="P:carbon fixation"/>
    <property type="evidence" value="ECO:0007669"/>
    <property type="project" value="UniProtKB-ARBA"/>
</dbReference>
<protein>
    <submittedName>
        <fullName evidence="4">Methylmalonyl-CoA carboxyltransferase</fullName>
    </submittedName>
</protein>
<dbReference type="Gene3D" id="3.90.226.10">
    <property type="entry name" value="2-enoyl-CoA Hydratase, Chain A, domain 1"/>
    <property type="match status" value="2"/>
</dbReference>
<gene>
    <name evidence="4" type="ORF">C0601_08450</name>
</gene>
<feature type="domain" description="CoA carboxyltransferase N-terminal" evidence="2">
    <location>
        <begin position="6"/>
        <end position="262"/>
    </location>
</feature>
<evidence type="ECO:0000259" key="2">
    <source>
        <dbReference type="PROSITE" id="PS50980"/>
    </source>
</evidence>
<dbReference type="InterPro" id="IPR011762">
    <property type="entry name" value="COA_CT_N"/>
</dbReference>
<dbReference type="InterPro" id="IPR011763">
    <property type="entry name" value="COA_CT_C"/>
</dbReference>
<dbReference type="InterPro" id="IPR034733">
    <property type="entry name" value="AcCoA_carboxyl_beta"/>
</dbReference>
<evidence type="ECO:0000256" key="1">
    <source>
        <dbReference type="ARBA" id="ARBA00006102"/>
    </source>
</evidence>
<keyword evidence="4" id="KW-0808">Transferase</keyword>
<sequence>MGNRTISEKIKEYQQKVETIKKGGGEKRIEKQHSLGKLTARERIDSIFDPNSFQELFMFSKHRCNFMGMEKKELPADGVITGCGEVNGRTVYAYSQDFTVSGGAAGEIHEKKICEIMDMAIKCGVPFIGINDGGGARIQEGVDALSGYGQIFFRNTLLSGVVPQISIIAGPCAGGAAYSPALTDFVIMVKNSAQMFITGPSVLKAVTGEEISTQALGGAMTHAKLSGVCHFVAENDYDAMNITKKLLSYLPSNNLEEPPVFKTDESTLRRDETLNNILPDDAKQPYNIKDIIKKVVDNGKFLEVQEFYAPNIVIGFARINGRSIGIVANQPAHMAGVLDINTSDKSSRFIRFCNCFNIPIVTFVDVPGFLPGVDQEYDGIIRHGAKMLFAYSAAIVPKITLIVRKAYGGAYLAMCSKDMGADRVIAWPTAEIAVMGAEGAAKIIFRKEINEAEDKEAKFQEKVNEYKKNFANPYVAAAHNYIDEIIEPAETRRHIIRALESIIKKRDIRPPKKHGNMPL</sequence>
<feature type="domain" description="CoA carboxyltransferase C-terminal" evidence="3">
    <location>
        <begin position="270"/>
        <end position="501"/>
    </location>
</feature>
<dbReference type="InterPro" id="IPR029045">
    <property type="entry name" value="ClpP/crotonase-like_dom_sf"/>
</dbReference>
<dbReference type="GO" id="GO:0004658">
    <property type="term" value="F:propionyl-CoA carboxylase activity"/>
    <property type="evidence" value="ECO:0007669"/>
    <property type="project" value="UniProtKB-ARBA"/>
</dbReference>
<organism evidence="4 5">
    <name type="scientific">Muiribacterium halophilum</name>
    <dbReference type="NCBI Taxonomy" id="2053465"/>
    <lineage>
        <taxon>Bacteria</taxon>
        <taxon>Candidatus Muiribacteriota</taxon>
        <taxon>Candidatus Muiribacteriia</taxon>
        <taxon>Candidatus Muiribacteriales</taxon>
        <taxon>Candidatus Muiribacteriaceae</taxon>
        <taxon>Candidatus Muiribacterium</taxon>
    </lineage>
</organism>
<dbReference type="GO" id="GO:0009317">
    <property type="term" value="C:acetyl-CoA carboxylase complex"/>
    <property type="evidence" value="ECO:0007669"/>
    <property type="project" value="TreeGrafter"/>
</dbReference>
<dbReference type="Pfam" id="PF01039">
    <property type="entry name" value="Carboxyl_trans"/>
    <property type="match status" value="1"/>
</dbReference>
<dbReference type="AlphaFoldDB" id="A0A2N5ZEK4"/>
<evidence type="ECO:0000313" key="4">
    <source>
        <dbReference type="EMBL" id="PLX17092.1"/>
    </source>
</evidence>
<dbReference type="FunFam" id="3.90.226.10:FF:000016">
    <property type="entry name" value="Propionyl-CoA carboxylase, beta subunit"/>
    <property type="match status" value="1"/>
</dbReference>
<dbReference type="PANTHER" id="PTHR43842">
    <property type="entry name" value="PROPIONYL-COA CARBOXYLASE BETA CHAIN"/>
    <property type="match status" value="1"/>
</dbReference>
<dbReference type="PANTHER" id="PTHR43842:SF2">
    <property type="entry name" value="PROPIONYL-COA CARBOXYLASE BETA CHAIN, MITOCHONDRIAL"/>
    <property type="match status" value="1"/>
</dbReference>
<evidence type="ECO:0000259" key="3">
    <source>
        <dbReference type="PROSITE" id="PS50989"/>
    </source>
</evidence>
<proteinExistence type="inferred from homology"/>
<comment type="similarity">
    <text evidence="1">Belongs to the AccD/PCCB family.</text>
</comment>
<dbReference type="GO" id="GO:0016740">
    <property type="term" value="F:transferase activity"/>
    <property type="evidence" value="ECO:0007669"/>
    <property type="project" value="UniProtKB-KW"/>
</dbReference>
<reference evidence="4 5" key="1">
    <citation type="submission" date="2017-11" db="EMBL/GenBank/DDBJ databases">
        <title>Genome-resolved metagenomics identifies genetic mobility, metabolic interactions, and unexpected diversity in perchlorate-reducing communities.</title>
        <authorList>
            <person name="Barnum T.P."/>
            <person name="Figueroa I.A."/>
            <person name="Carlstrom C.I."/>
            <person name="Lucas L.N."/>
            <person name="Engelbrektson A.L."/>
            <person name="Coates J.D."/>
        </authorList>
    </citation>
    <scope>NUCLEOTIDE SEQUENCE [LARGE SCALE GENOMIC DNA]</scope>
    <source>
        <strain evidence="4">BM706</strain>
    </source>
</reference>
<comment type="caution">
    <text evidence="4">The sequence shown here is derived from an EMBL/GenBank/DDBJ whole genome shotgun (WGS) entry which is preliminary data.</text>
</comment>